<feature type="coiled-coil region" evidence="7">
    <location>
        <begin position="30"/>
        <end position="107"/>
    </location>
</feature>
<comment type="caution">
    <text evidence="8">The sequence shown here is derived from an EMBL/GenBank/DDBJ whole genome shotgun (WGS) entry which is preliminary data.</text>
</comment>
<dbReference type="NCBIfam" id="TIGR03544">
    <property type="entry name" value="DivI1A_domain"/>
    <property type="match status" value="1"/>
</dbReference>
<evidence type="ECO:0000313" key="9">
    <source>
        <dbReference type="Proteomes" id="UP000789707"/>
    </source>
</evidence>
<organism evidence="8 9">
    <name type="scientific">Periweissella fabaria</name>
    <dbReference type="NCBI Taxonomy" id="546157"/>
    <lineage>
        <taxon>Bacteria</taxon>
        <taxon>Bacillati</taxon>
        <taxon>Bacillota</taxon>
        <taxon>Bacilli</taxon>
        <taxon>Lactobacillales</taxon>
        <taxon>Lactobacillaceae</taxon>
        <taxon>Periweissella</taxon>
    </lineage>
</organism>
<evidence type="ECO:0000256" key="5">
    <source>
        <dbReference type="ARBA" id="ARBA00023054"/>
    </source>
</evidence>
<dbReference type="Gene3D" id="6.10.250.660">
    <property type="match status" value="1"/>
</dbReference>
<dbReference type="EMBL" id="CAKKNS010000002">
    <property type="protein sequence ID" value="CAH0416334.1"/>
    <property type="molecule type" value="Genomic_DNA"/>
</dbReference>
<evidence type="ECO:0000256" key="3">
    <source>
        <dbReference type="ARBA" id="ARBA00022490"/>
    </source>
</evidence>
<keyword evidence="3" id="KW-0963">Cytoplasm</keyword>
<dbReference type="Pfam" id="PF05103">
    <property type="entry name" value="DivIVA"/>
    <property type="match status" value="1"/>
</dbReference>
<dbReference type="Proteomes" id="UP000789707">
    <property type="component" value="Unassembled WGS sequence"/>
</dbReference>
<proteinExistence type="inferred from homology"/>
<comment type="subcellular location">
    <subcellularLocation>
        <location evidence="1">Cytoplasm</location>
    </subcellularLocation>
</comment>
<gene>
    <name evidence="8" type="primary">gpsB_1</name>
    <name evidence="8" type="ORF">WFA24289_00636</name>
</gene>
<evidence type="ECO:0000256" key="1">
    <source>
        <dbReference type="ARBA" id="ARBA00004496"/>
    </source>
</evidence>
<keyword evidence="9" id="KW-1185">Reference proteome</keyword>
<keyword evidence="6" id="KW-0131">Cell cycle</keyword>
<dbReference type="RefSeq" id="WP_230096403.1">
    <property type="nucleotide sequence ID" value="NZ_CAKKNS010000002.1"/>
</dbReference>
<dbReference type="PANTHER" id="PTHR35794">
    <property type="entry name" value="CELL DIVISION PROTEIN DIVIVA"/>
    <property type="match status" value="1"/>
</dbReference>
<comment type="similarity">
    <text evidence="2">Belongs to the DivIVA family.</text>
</comment>
<keyword evidence="4" id="KW-0132">Cell division</keyword>
<protein>
    <submittedName>
        <fullName evidence="8">Cell cycle protein GpsB</fullName>
    </submittedName>
</protein>
<accession>A0ABN8BJP3</accession>
<name>A0ABN8BJP3_9LACO</name>
<sequence length="241" mass="26696">MALTPIDIQNKEFTKVGRKGYEAAEVNNYLDEVINDFAAVVEENQQLKTQVADYEANDTQIEEMKQSVTQSILVAQEAADRLKRTADESAKKTLAKAQEEAHRLVEEALTKSNAMLADAESKSTEMLSKAALENEKLIVETDAIKRDTLEFKDKSLALLQAQMEMIQSQDWAGLTTEQGFTNAPATRKYLEENETKVIDIPAEDSVNSNLATDVTPTDDVADDQNSKTFIVMPDVTAGDKD</sequence>
<dbReference type="PANTHER" id="PTHR35794:SF2">
    <property type="entry name" value="CELL DIVISION PROTEIN DIVIVA"/>
    <property type="match status" value="1"/>
</dbReference>
<evidence type="ECO:0000256" key="2">
    <source>
        <dbReference type="ARBA" id="ARBA00009008"/>
    </source>
</evidence>
<reference evidence="8 9" key="1">
    <citation type="submission" date="2021-11" db="EMBL/GenBank/DDBJ databases">
        <authorList>
            <person name="Depoorter E."/>
        </authorList>
    </citation>
    <scope>NUCLEOTIDE SEQUENCE [LARGE SCALE GENOMIC DNA]</scope>
    <source>
        <strain evidence="8 9">LMG 24289</strain>
    </source>
</reference>
<evidence type="ECO:0000256" key="7">
    <source>
        <dbReference type="SAM" id="Coils"/>
    </source>
</evidence>
<evidence type="ECO:0000313" key="8">
    <source>
        <dbReference type="EMBL" id="CAH0416334.1"/>
    </source>
</evidence>
<keyword evidence="5 7" id="KW-0175">Coiled coil</keyword>
<dbReference type="InterPro" id="IPR019933">
    <property type="entry name" value="DivIVA_domain"/>
</dbReference>
<evidence type="ECO:0000256" key="4">
    <source>
        <dbReference type="ARBA" id="ARBA00022618"/>
    </source>
</evidence>
<evidence type="ECO:0000256" key="6">
    <source>
        <dbReference type="ARBA" id="ARBA00023306"/>
    </source>
</evidence>
<dbReference type="InterPro" id="IPR007793">
    <property type="entry name" value="DivIVA_fam"/>
</dbReference>